<dbReference type="Proteomes" id="UP000321129">
    <property type="component" value="Unassembled WGS sequence"/>
</dbReference>
<evidence type="ECO:0000313" key="2">
    <source>
        <dbReference type="EMBL" id="TXC68295.1"/>
    </source>
</evidence>
<sequence>MDKPFPSPGREARLQPRSSMFVAAVLQAGGEHAPVKVRNMSANGAMIDSPMVPPPGTNAHLIRGALRAHGTVVWSRNNKCGLHFSSELSVREWLAPPSNVEQQRIDDIVALVKSGASVPTTLGVTPEPAFLPRSDTPLVDDLETVIKLMDDLESELISSEETVARHGMKLQNLDIAMQMVRAIAREIAPAGSGDTSSLAKLKDLRVACAQALGT</sequence>
<keyword evidence="3" id="KW-1185">Reference proteome</keyword>
<feature type="domain" description="PilZ" evidence="1">
    <location>
        <begin position="13"/>
        <end position="91"/>
    </location>
</feature>
<comment type="caution">
    <text evidence="2">The sequence shown here is derived from an EMBL/GenBank/DDBJ whole genome shotgun (WGS) entry which is preliminary data.</text>
</comment>
<dbReference type="EMBL" id="VOPY01000003">
    <property type="protein sequence ID" value="TXC68295.1"/>
    <property type="molecule type" value="Genomic_DNA"/>
</dbReference>
<evidence type="ECO:0000259" key="1">
    <source>
        <dbReference type="Pfam" id="PF07238"/>
    </source>
</evidence>
<dbReference type="AlphaFoldDB" id="A0A5C6U9I2"/>
<organism evidence="2 3">
    <name type="scientific">Flavisphingopyxis soli</name>
    <dbReference type="NCBI Taxonomy" id="2601267"/>
    <lineage>
        <taxon>Bacteria</taxon>
        <taxon>Pseudomonadati</taxon>
        <taxon>Pseudomonadota</taxon>
        <taxon>Alphaproteobacteria</taxon>
        <taxon>Sphingomonadales</taxon>
        <taxon>Sphingopyxidaceae</taxon>
        <taxon>Flavisphingopyxis</taxon>
    </lineage>
</organism>
<dbReference type="InterPro" id="IPR009875">
    <property type="entry name" value="PilZ_domain"/>
</dbReference>
<dbReference type="SUPFAM" id="SSF141371">
    <property type="entry name" value="PilZ domain-like"/>
    <property type="match status" value="1"/>
</dbReference>
<reference evidence="2 3" key="1">
    <citation type="submission" date="2019-08" db="EMBL/GenBank/DDBJ databases">
        <title>Sphingorhabdus soil sp. nov., isolated from arctic soil.</title>
        <authorList>
            <person name="Liu Y."/>
        </authorList>
    </citation>
    <scope>NUCLEOTIDE SEQUENCE [LARGE SCALE GENOMIC DNA]</scope>
    <source>
        <strain evidence="2 3">D-2Q-5-6</strain>
    </source>
</reference>
<proteinExistence type="predicted"/>
<dbReference type="Gene3D" id="2.40.10.220">
    <property type="entry name" value="predicted glycosyltransferase like domains"/>
    <property type="match status" value="1"/>
</dbReference>
<dbReference type="Pfam" id="PF07238">
    <property type="entry name" value="PilZ"/>
    <property type="match status" value="1"/>
</dbReference>
<evidence type="ECO:0000313" key="3">
    <source>
        <dbReference type="Proteomes" id="UP000321129"/>
    </source>
</evidence>
<dbReference type="RefSeq" id="WP_147123530.1">
    <property type="nucleotide sequence ID" value="NZ_VOPY01000003.1"/>
</dbReference>
<protein>
    <submittedName>
        <fullName evidence="2">PilZ domain-containing protein</fullName>
    </submittedName>
</protein>
<name>A0A5C6U9I2_9SPHN</name>
<accession>A0A5C6U9I2</accession>
<dbReference type="GO" id="GO:0035438">
    <property type="term" value="F:cyclic-di-GMP binding"/>
    <property type="evidence" value="ECO:0007669"/>
    <property type="project" value="InterPro"/>
</dbReference>
<gene>
    <name evidence="2" type="ORF">FSZ31_11495</name>
</gene>